<evidence type="ECO:0000256" key="2">
    <source>
        <dbReference type="ARBA" id="ARBA00022670"/>
    </source>
</evidence>
<gene>
    <name evidence="6" type="primary">clpP</name>
    <name evidence="9" type="ORF">EHQ76_00415</name>
</gene>
<dbReference type="HAMAP" id="MF_00444">
    <property type="entry name" value="ClpP"/>
    <property type="match status" value="1"/>
</dbReference>
<accession>A0A5F2BYC3</accession>
<evidence type="ECO:0000313" key="9">
    <source>
        <dbReference type="EMBL" id="TGM10149.1"/>
    </source>
</evidence>
<dbReference type="EC" id="3.4.21.92" evidence="6"/>
<dbReference type="PANTHER" id="PTHR10381">
    <property type="entry name" value="ATP-DEPENDENT CLP PROTEASE PROTEOLYTIC SUBUNIT"/>
    <property type="match status" value="1"/>
</dbReference>
<comment type="subcellular location">
    <subcellularLocation>
        <location evidence="6">Cytoplasm</location>
    </subcellularLocation>
</comment>
<dbReference type="Proteomes" id="UP000298429">
    <property type="component" value="Unassembled WGS sequence"/>
</dbReference>
<dbReference type="InterPro" id="IPR029045">
    <property type="entry name" value="ClpP/crotonase-like_dom_sf"/>
</dbReference>
<evidence type="ECO:0000256" key="7">
    <source>
        <dbReference type="PROSITE-ProRule" id="PRU10086"/>
    </source>
</evidence>
<dbReference type="SUPFAM" id="SSF52096">
    <property type="entry name" value="ClpP/crotonase"/>
    <property type="match status" value="1"/>
</dbReference>
<proteinExistence type="inferred from homology"/>
<comment type="catalytic activity">
    <reaction evidence="5 6 7">
        <text>Hydrolysis of proteins to small peptides in the presence of ATP and magnesium. alpha-casein is the usual test substrate. In the absence of ATP, only oligopeptides shorter than five residues are hydrolyzed (such as succinyl-Leu-Tyr-|-NHMec, and Leu-Tyr-Leu-|-Tyr-Trp, in which cleavage of the -Tyr-|-Leu- and -Tyr-|-Trp bonds also occurs).</text>
        <dbReference type="EC" id="3.4.21.92"/>
    </reaction>
</comment>
<feature type="active site" evidence="6 7">
    <location>
        <position position="115"/>
    </location>
</feature>
<dbReference type="GO" id="GO:0006515">
    <property type="term" value="P:protein quality control for misfolded or incompletely synthesized proteins"/>
    <property type="evidence" value="ECO:0007669"/>
    <property type="project" value="TreeGrafter"/>
</dbReference>
<dbReference type="CDD" id="cd07017">
    <property type="entry name" value="S14_ClpP_2"/>
    <property type="match status" value="1"/>
</dbReference>
<dbReference type="PROSITE" id="PS00382">
    <property type="entry name" value="CLP_PROTEASE_HIS"/>
    <property type="match status" value="1"/>
</dbReference>
<dbReference type="InterPro" id="IPR001907">
    <property type="entry name" value="ClpP"/>
</dbReference>
<evidence type="ECO:0000256" key="1">
    <source>
        <dbReference type="ARBA" id="ARBA00007039"/>
    </source>
</evidence>
<dbReference type="AlphaFoldDB" id="A0A5F2BYC3"/>
<dbReference type="GO" id="GO:0004176">
    <property type="term" value="F:ATP-dependent peptidase activity"/>
    <property type="evidence" value="ECO:0007669"/>
    <property type="project" value="InterPro"/>
</dbReference>
<dbReference type="GO" id="GO:0005737">
    <property type="term" value="C:cytoplasm"/>
    <property type="evidence" value="ECO:0007669"/>
    <property type="project" value="UniProtKB-SubCell"/>
</dbReference>
<feature type="active site" description="Nucleophile" evidence="6">
    <location>
        <position position="90"/>
    </location>
</feature>
<dbReference type="Gene3D" id="3.90.226.10">
    <property type="entry name" value="2-enoyl-CoA Hydratase, Chain A, domain 1"/>
    <property type="match status" value="1"/>
</dbReference>
<comment type="function">
    <text evidence="6">Cleaves peptides in various proteins in a process that requires ATP hydrolysis. Has a chymotrypsin-like activity. Plays a major role in the degradation of misfolded proteins.</text>
</comment>
<dbReference type="PRINTS" id="PR00127">
    <property type="entry name" value="CLPPROTEASEP"/>
</dbReference>
<dbReference type="GO" id="GO:0051117">
    <property type="term" value="F:ATPase binding"/>
    <property type="evidence" value="ECO:0007669"/>
    <property type="project" value="TreeGrafter"/>
</dbReference>
<comment type="similarity">
    <text evidence="1 6 8">Belongs to the peptidase S14 family.</text>
</comment>
<comment type="caution">
    <text evidence="9">The sequence shown here is derived from an EMBL/GenBank/DDBJ whole genome shotgun (WGS) entry which is preliminary data.</text>
</comment>
<keyword evidence="2 6" id="KW-0645">Protease</keyword>
<dbReference type="GO" id="GO:0009368">
    <property type="term" value="C:endopeptidase Clp complex"/>
    <property type="evidence" value="ECO:0007669"/>
    <property type="project" value="TreeGrafter"/>
</dbReference>
<sequence length="200" mass="22452">MEATQIYSSPQIESVYLEQRKVFLWGEVNDNSARYLIDRFLYLEAVDPTRPISLYIHSPGGSTYAGLAILDVMNSVRPPVYTTCLGMAMSFGAVLLLCGDKGNRSAYPHSKILIHQPHVMGEFKGPAEDIRIFAESVKREKDLLNEIMANATGQPLDRIVQDTDRDSWFSAKEALKYGMIDKILGAGIEEKESSIDFKER</sequence>
<dbReference type="Pfam" id="PF00574">
    <property type="entry name" value="CLP_protease"/>
    <property type="match status" value="1"/>
</dbReference>
<dbReference type="RefSeq" id="WP_135669261.1">
    <property type="nucleotide sequence ID" value="NZ_RQGN01000003.1"/>
</dbReference>
<evidence type="ECO:0000313" key="10">
    <source>
        <dbReference type="Proteomes" id="UP000298429"/>
    </source>
</evidence>
<keyword evidence="6" id="KW-0963">Cytoplasm</keyword>
<evidence type="ECO:0000256" key="6">
    <source>
        <dbReference type="HAMAP-Rule" id="MF_00444"/>
    </source>
</evidence>
<reference evidence="9 10" key="1">
    <citation type="journal article" date="2019" name="PLoS Negl. Trop. Dis.">
        <title>Revisiting the worldwide diversity of Leptospira species in the environment.</title>
        <authorList>
            <person name="Vincent A.T."/>
            <person name="Schiettekatte O."/>
            <person name="Bourhy P."/>
            <person name="Veyrier F.J."/>
            <person name="Picardeau M."/>
        </authorList>
    </citation>
    <scope>NUCLEOTIDE SEQUENCE [LARGE SCALE GENOMIC DNA]</scope>
    <source>
        <strain evidence="9 10">201702444</strain>
    </source>
</reference>
<dbReference type="GO" id="GO:0004252">
    <property type="term" value="F:serine-type endopeptidase activity"/>
    <property type="evidence" value="ECO:0007669"/>
    <property type="project" value="UniProtKB-UniRule"/>
</dbReference>
<keyword evidence="3 6" id="KW-0378">Hydrolase</keyword>
<dbReference type="PANTHER" id="PTHR10381:SF11">
    <property type="entry name" value="ATP-DEPENDENT CLP PROTEASE PROTEOLYTIC SUBUNIT, MITOCHONDRIAL"/>
    <property type="match status" value="1"/>
</dbReference>
<evidence type="ECO:0000256" key="3">
    <source>
        <dbReference type="ARBA" id="ARBA00022801"/>
    </source>
</evidence>
<keyword evidence="4 6" id="KW-0720">Serine protease</keyword>
<dbReference type="OrthoDB" id="350336at2"/>
<evidence type="ECO:0000256" key="4">
    <source>
        <dbReference type="ARBA" id="ARBA00022825"/>
    </source>
</evidence>
<evidence type="ECO:0000256" key="5">
    <source>
        <dbReference type="ARBA" id="ARBA00034021"/>
    </source>
</evidence>
<dbReference type="InterPro" id="IPR033135">
    <property type="entry name" value="ClpP_His_AS"/>
</dbReference>
<protein>
    <recommendedName>
        <fullName evidence="6 8">ATP-dependent Clp protease proteolytic subunit</fullName>
        <ecNumber evidence="6">3.4.21.92</ecNumber>
    </recommendedName>
    <alternativeName>
        <fullName evidence="6">Endopeptidase Clp</fullName>
    </alternativeName>
</protein>
<dbReference type="InterPro" id="IPR023562">
    <property type="entry name" value="ClpP/TepA"/>
</dbReference>
<name>A0A5F2BYC3_9LEPT</name>
<evidence type="ECO:0000256" key="8">
    <source>
        <dbReference type="RuleBase" id="RU003567"/>
    </source>
</evidence>
<comment type="subunit">
    <text evidence="6">Fourteen ClpP subunits assemble into 2 heptameric rings which stack back to back to give a disk-like structure with a central cavity, resembling the structure of eukaryotic proteasomes.</text>
</comment>
<dbReference type="EMBL" id="RQGN01000003">
    <property type="protein sequence ID" value="TGM10149.1"/>
    <property type="molecule type" value="Genomic_DNA"/>
</dbReference>
<organism evidence="9 10">
    <name type="scientific">Leptospira barantonii</name>
    <dbReference type="NCBI Taxonomy" id="2023184"/>
    <lineage>
        <taxon>Bacteria</taxon>
        <taxon>Pseudomonadati</taxon>
        <taxon>Spirochaetota</taxon>
        <taxon>Spirochaetia</taxon>
        <taxon>Leptospirales</taxon>
        <taxon>Leptospiraceae</taxon>
        <taxon>Leptospira</taxon>
    </lineage>
</organism>